<dbReference type="PANTHER" id="PTHR36221:SF1">
    <property type="entry name" value="DUF742 DOMAIN-CONTAINING PROTEIN"/>
    <property type="match status" value="1"/>
</dbReference>
<comment type="caution">
    <text evidence="1">The sequence shown here is derived from an EMBL/GenBank/DDBJ whole genome shotgun (WGS) entry which is preliminary data.</text>
</comment>
<dbReference type="InterPro" id="IPR007995">
    <property type="entry name" value="DUF742"/>
</dbReference>
<reference evidence="1 2" key="1">
    <citation type="submission" date="2020-02" db="EMBL/GenBank/DDBJ databases">
        <title>Whole-genome analyses of novel actinobacteria.</title>
        <authorList>
            <person name="Sahin N."/>
        </authorList>
    </citation>
    <scope>NUCLEOTIDE SEQUENCE [LARGE SCALE GENOMIC DNA]</scope>
    <source>
        <strain evidence="1 2">KC13</strain>
    </source>
</reference>
<evidence type="ECO:0000313" key="1">
    <source>
        <dbReference type="EMBL" id="NGN94628.1"/>
    </source>
</evidence>
<dbReference type="PANTHER" id="PTHR36221">
    <property type="entry name" value="DUF742 DOMAIN-CONTAINING PROTEIN"/>
    <property type="match status" value="1"/>
</dbReference>
<dbReference type="EMBL" id="JAALAA010000016">
    <property type="protein sequence ID" value="NGN94628.1"/>
    <property type="molecule type" value="Genomic_DNA"/>
</dbReference>
<name>A0A6M1RAF3_9ACTN</name>
<dbReference type="Proteomes" id="UP000483261">
    <property type="component" value="Unassembled WGS sequence"/>
</dbReference>
<organism evidence="1 2">
    <name type="scientific">Nocardioides turkmenicus</name>
    <dbReference type="NCBI Taxonomy" id="2711220"/>
    <lineage>
        <taxon>Bacteria</taxon>
        <taxon>Bacillati</taxon>
        <taxon>Actinomycetota</taxon>
        <taxon>Actinomycetes</taxon>
        <taxon>Propionibacteriales</taxon>
        <taxon>Nocardioidaceae</taxon>
        <taxon>Nocardioides</taxon>
    </lineage>
</organism>
<proteinExistence type="predicted"/>
<sequence length="117" mass="12878">MVSNHASEPPPLVRPYALTRGRTQPKRVFPMEALVITDRYVIDGYVRSPEERTIAELCRESRSVAEVAALIRVPLGVARVLIGDLAERGVVQVHASKVPDAPDTALLERVLSGLRKL</sequence>
<dbReference type="AlphaFoldDB" id="A0A6M1RAF3"/>
<gene>
    <name evidence="1" type="ORF">G5C66_18025</name>
</gene>
<dbReference type="Pfam" id="PF05331">
    <property type="entry name" value="DUF742"/>
    <property type="match status" value="1"/>
</dbReference>
<protein>
    <submittedName>
        <fullName evidence="1">DUF742 domain-containing protein</fullName>
    </submittedName>
</protein>
<accession>A0A6M1RAF3</accession>
<keyword evidence="2" id="KW-1185">Reference proteome</keyword>
<evidence type="ECO:0000313" key="2">
    <source>
        <dbReference type="Proteomes" id="UP000483261"/>
    </source>
</evidence>